<dbReference type="OrthoDB" id="9798430at2"/>
<dbReference type="GO" id="GO:0016829">
    <property type="term" value="F:lyase activity"/>
    <property type="evidence" value="ECO:0007669"/>
    <property type="project" value="UniProtKB-KW"/>
</dbReference>
<dbReference type="PANTHER" id="PTHR21366">
    <property type="entry name" value="GLYOXALASE FAMILY PROTEIN"/>
    <property type="match status" value="1"/>
</dbReference>
<dbReference type="InterPro" id="IPR029068">
    <property type="entry name" value="Glyas_Bleomycin-R_OHBP_Dase"/>
</dbReference>
<sequence>MKLGYIIFYVQDVTATVAFYEKAFGLKRRFVHETGTYAEMETGTTALAFVEEGAAKDHGFTVRHLRPKEEASAVEVALVTEDVTGAYAHAVEAGAEATQAPKQKPWGQTVAYVRDLNGVLVELCTPMGG</sequence>
<name>A0A0H4X203_9BACT</name>
<dbReference type="Gene3D" id="3.10.180.10">
    <property type="entry name" value="2,3-Dihydroxybiphenyl 1,2-Dioxygenase, domain 1"/>
    <property type="match status" value="1"/>
</dbReference>
<dbReference type="RefSeq" id="WP_002636258.1">
    <property type="nucleotide sequence ID" value="NZ_CP012109.1"/>
</dbReference>
<dbReference type="PANTHER" id="PTHR21366:SF22">
    <property type="entry name" value="VOC DOMAIN-CONTAINING PROTEIN"/>
    <property type="match status" value="1"/>
</dbReference>
<dbReference type="STRING" id="1297742.A176_006608"/>
<dbReference type="eggNOG" id="COG0346">
    <property type="taxonomic scope" value="Bacteria"/>
</dbReference>
<keyword evidence="3" id="KW-1185">Reference proteome</keyword>
<evidence type="ECO:0000313" key="3">
    <source>
        <dbReference type="Proteomes" id="UP000009026"/>
    </source>
</evidence>
<evidence type="ECO:0000313" key="2">
    <source>
        <dbReference type="EMBL" id="AKQ69696.1"/>
    </source>
</evidence>
<keyword evidence="2" id="KW-0456">Lyase</keyword>
<evidence type="ECO:0000259" key="1">
    <source>
        <dbReference type="PROSITE" id="PS51819"/>
    </source>
</evidence>
<dbReference type="InterPro" id="IPR050383">
    <property type="entry name" value="GlyoxalaseI/FosfomycinResist"/>
</dbReference>
<dbReference type="PROSITE" id="PS51819">
    <property type="entry name" value="VOC"/>
    <property type="match status" value="1"/>
</dbReference>
<dbReference type="EMBL" id="CP012109">
    <property type="protein sequence ID" value="AKQ69696.1"/>
    <property type="molecule type" value="Genomic_DNA"/>
</dbReference>
<feature type="domain" description="VOC" evidence="1">
    <location>
        <begin position="2"/>
        <end position="126"/>
    </location>
</feature>
<dbReference type="CDD" id="cd07264">
    <property type="entry name" value="VOC_like"/>
    <property type="match status" value="1"/>
</dbReference>
<accession>A0A0H4X203</accession>
<gene>
    <name evidence="2" type="ORF">A176_006608</name>
</gene>
<organism evidence="2 3">
    <name type="scientific">Pseudomyxococcus hansupus</name>
    <dbReference type="NCBI Taxonomy" id="1297742"/>
    <lineage>
        <taxon>Bacteria</taxon>
        <taxon>Pseudomonadati</taxon>
        <taxon>Myxococcota</taxon>
        <taxon>Myxococcia</taxon>
        <taxon>Myxococcales</taxon>
        <taxon>Cystobacterineae</taxon>
        <taxon>Myxococcaceae</taxon>
        <taxon>Pseudomyxococcus</taxon>
    </lineage>
</organism>
<dbReference type="InterPro" id="IPR037523">
    <property type="entry name" value="VOC_core"/>
</dbReference>
<dbReference type="InterPro" id="IPR004360">
    <property type="entry name" value="Glyas_Fos-R_dOase_dom"/>
</dbReference>
<dbReference type="PATRIC" id="fig|1297742.4.peg.6700"/>
<dbReference type="Proteomes" id="UP000009026">
    <property type="component" value="Chromosome"/>
</dbReference>
<dbReference type="SUPFAM" id="SSF54593">
    <property type="entry name" value="Glyoxalase/Bleomycin resistance protein/Dihydroxybiphenyl dioxygenase"/>
    <property type="match status" value="1"/>
</dbReference>
<proteinExistence type="predicted"/>
<dbReference type="AlphaFoldDB" id="A0A0H4X203"/>
<reference evidence="2 3" key="1">
    <citation type="journal article" date="2016" name="PLoS ONE">
        <title>Complete Genome Sequence and Comparative Genomics of a Novel Myxobacterium Myxococcus hansupus.</title>
        <authorList>
            <person name="Sharma G."/>
            <person name="Narwani T."/>
            <person name="Subramanian S."/>
        </authorList>
    </citation>
    <scope>NUCLEOTIDE SEQUENCE [LARGE SCALE GENOMIC DNA]</scope>
    <source>
        <strain evidence="3">mixupus</strain>
    </source>
</reference>
<dbReference type="KEGG" id="mym:A176_006608"/>
<protein>
    <submittedName>
        <fullName evidence="2">Lactoylglutathione lyase</fullName>
    </submittedName>
</protein>
<dbReference type="Pfam" id="PF00903">
    <property type="entry name" value="Glyoxalase"/>
    <property type="match status" value="1"/>
</dbReference>